<dbReference type="InterPro" id="IPR050763">
    <property type="entry name" value="ABC_transporter_ATP-binding"/>
</dbReference>
<dbReference type="AlphaFoldDB" id="A0A1M5WET0"/>
<dbReference type="PROSITE" id="PS50893">
    <property type="entry name" value="ABC_TRANSPORTER_2"/>
    <property type="match status" value="1"/>
</dbReference>
<dbReference type="Proteomes" id="UP000184241">
    <property type="component" value="Unassembled WGS sequence"/>
</dbReference>
<dbReference type="CDD" id="cd03230">
    <property type="entry name" value="ABC_DR_subfamily_A"/>
    <property type="match status" value="1"/>
</dbReference>
<dbReference type="PANTHER" id="PTHR42711">
    <property type="entry name" value="ABC TRANSPORTER ATP-BINDING PROTEIN"/>
    <property type="match status" value="1"/>
</dbReference>
<dbReference type="GO" id="GO:0016887">
    <property type="term" value="F:ATP hydrolysis activity"/>
    <property type="evidence" value="ECO:0007669"/>
    <property type="project" value="InterPro"/>
</dbReference>
<proteinExistence type="inferred from homology"/>
<organism evidence="6 7">
    <name type="scientific">Clostridium intestinale DSM 6191</name>
    <dbReference type="NCBI Taxonomy" id="1121320"/>
    <lineage>
        <taxon>Bacteria</taxon>
        <taxon>Bacillati</taxon>
        <taxon>Bacillota</taxon>
        <taxon>Clostridia</taxon>
        <taxon>Eubacteriales</taxon>
        <taxon>Clostridiaceae</taxon>
        <taxon>Clostridium</taxon>
    </lineage>
</organism>
<keyword evidence="2" id="KW-0813">Transport</keyword>
<accession>A0A1M5WET0</accession>
<protein>
    <submittedName>
        <fullName evidence="6">ABC-2 type transport system ATP-binding protein</fullName>
    </submittedName>
</protein>
<dbReference type="RefSeq" id="WP_073017435.1">
    <property type="nucleotide sequence ID" value="NZ_FQXU01000004.1"/>
</dbReference>
<dbReference type="InterPro" id="IPR027417">
    <property type="entry name" value="P-loop_NTPase"/>
</dbReference>
<evidence type="ECO:0000256" key="4">
    <source>
        <dbReference type="ARBA" id="ARBA00022840"/>
    </source>
</evidence>
<dbReference type="InterPro" id="IPR003439">
    <property type="entry name" value="ABC_transporter-like_ATP-bd"/>
</dbReference>
<dbReference type="Gene3D" id="3.40.50.300">
    <property type="entry name" value="P-loop containing nucleotide triphosphate hydrolases"/>
    <property type="match status" value="1"/>
</dbReference>
<keyword evidence="3" id="KW-0547">Nucleotide-binding</keyword>
<dbReference type="InterPro" id="IPR003593">
    <property type="entry name" value="AAA+_ATPase"/>
</dbReference>
<evidence type="ECO:0000256" key="2">
    <source>
        <dbReference type="ARBA" id="ARBA00022448"/>
    </source>
</evidence>
<dbReference type="EMBL" id="FQXU01000004">
    <property type="protein sequence ID" value="SHH85937.1"/>
    <property type="molecule type" value="Genomic_DNA"/>
</dbReference>
<sequence length="303" mass="33913">MCVALKVNNLKKSYGNFEVLKGIDFEVNKGEIFGILGPNGAGKTTTLECIEGIKSFDSGVIEVFGKDIRKDSSGENLIGVQLQSTSLQEDITVLEAMKFFCKWRKLETRVDLLDKFGLKEQYKKRYRNLSTGQKRRLHLALAIANNPKLLILDEPTAGLDVEGRVALHEEIRKLKDEGVTIILASHDMAEVEALCDRLVIIVKGEVRALGNSRDIVTEGKKEKKIVVRSINNSLLKYTGFKNSSIVDKTKDSVTLLSENLTEAISEVVDIVKEEKDFLVDLKVESLSLEERFIELVNTKKEVV</sequence>
<evidence type="ECO:0000259" key="5">
    <source>
        <dbReference type="PROSITE" id="PS50893"/>
    </source>
</evidence>
<dbReference type="SUPFAM" id="SSF52540">
    <property type="entry name" value="P-loop containing nucleoside triphosphate hydrolases"/>
    <property type="match status" value="1"/>
</dbReference>
<dbReference type="PANTHER" id="PTHR42711:SF5">
    <property type="entry name" value="ABC TRANSPORTER ATP-BINDING PROTEIN NATA"/>
    <property type="match status" value="1"/>
</dbReference>
<feature type="domain" description="ABC transporter" evidence="5">
    <location>
        <begin position="5"/>
        <end position="228"/>
    </location>
</feature>
<reference evidence="6 7" key="1">
    <citation type="submission" date="2016-11" db="EMBL/GenBank/DDBJ databases">
        <authorList>
            <person name="Jaros S."/>
            <person name="Januszkiewicz K."/>
            <person name="Wedrychowicz H."/>
        </authorList>
    </citation>
    <scope>NUCLEOTIDE SEQUENCE [LARGE SCALE GENOMIC DNA]</scope>
    <source>
        <strain evidence="6 7">DSM 6191</strain>
    </source>
</reference>
<keyword evidence="4 6" id="KW-0067">ATP-binding</keyword>
<dbReference type="GO" id="GO:0005524">
    <property type="term" value="F:ATP binding"/>
    <property type="evidence" value="ECO:0007669"/>
    <property type="project" value="UniProtKB-KW"/>
</dbReference>
<name>A0A1M5WET0_9CLOT</name>
<dbReference type="Pfam" id="PF00005">
    <property type="entry name" value="ABC_tran"/>
    <property type="match status" value="1"/>
</dbReference>
<evidence type="ECO:0000313" key="7">
    <source>
        <dbReference type="Proteomes" id="UP000184241"/>
    </source>
</evidence>
<gene>
    <name evidence="6" type="ORF">SAMN02745941_01058</name>
</gene>
<comment type="similarity">
    <text evidence="1">Belongs to the ABC transporter superfamily.</text>
</comment>
<evidence type="ECO:0000256" key="3">
    <source>
        <dbReference type="ARBA" id="ARBA00022741"/>
    </source>
</evidence>
<evidence type="ECO:0000256" key="1">
    <source>
        <dbReference type="ARBA" id="ARBA00005417"/>
    </source>
</evidence>
<evidence type="ECO:0000313" key="6">
    <source>
        <dbReference type="EMBL" id="SHH85937.1"/>
    </source>
</evidence>
<dbReference type="SMART" id="SM00382">
    <property type="entry name" value="AAA"/>
    <property type="match status" value="1"/>
</dbReference>